<organism evidence="2 3">
    <name type="scientific">Aspergillus novofumigatus (strain IBT 16806)</name>
    <dbReference type="NCBI Taxonomy" id="1392255"/>
    <lineage>
        <taxon>Eukaryota</taxon>
        <taxon>Fungi</taxon>
        <taxon>Dikarya</taxon>
        <taxon>Ascomycota</taxon>
        <taxon>Pezizomycotina</taxon>
        <taxon>Eurotiomycetes</taxon>
        <taxon>Eurotiomycetidae</taxon>
        <taxon>Eurotiales</taxon>
        <taxon>Aspergillaceae</taxon>
        <taxon>Aspergillus</taxon>
        <taxon>Aspergillus subgen. Fumigati</taxon>
    </lineage>
</organism>
<dbReference type="VEuPathDB" id="FungiDB:P174DRAFT_504931"/>
<sequence>MNIFRKLRGKASRSSRGSKPAPSAPATIAESESVNPSPPPRAMHISEVKREPTWLSSIYSPGSKIQSITIMVANAKGAADYLRLYRLLQRETDYGSEFDPTTGGYDTDYLCDGYMYNVCFDSVPDPTGLWAAKSALLTIMQHVCLVLTYDASSRESWDELAAVCEGMRSRSEDGVLSPYPFLATVIVTMGEGEGEGEECPMSVLQGEAETFATQRNYLFVKVSRRTGRGVCDAVGSLVERAHGARGQYAMDQEGEPQRYKRAQVLKALFSP</sequence>
<evidence type="ECO:0000256" key="1">
    <source>
        <dbReference type="SAM" id="MobiDB-lite"/>
    </source>
</evidence>
<comment type="caution">
    <text evidence="2">The sequence shown here is derived from an EMBL/GenBank/DDBJ whole genome shotgun (WGS) entry which is preliminary data.</text>
</comment>
<feature type="compositionally biased region" description="Low complexity" evidence="1">
    <location>
        <begin position="14"/>
        <end position="26"/>
    </location>
</feature>
<dbReference type="GeneID" id="36538575"/>
<dbReference type="Proteomes" id="UP000234474">
    <property type="component" value="Unassembled WGS sequence"/>
</dbReference>
<evidence type="ECO:0000313" key="3">
    <source>
        <dbReference type="Proteomes" id="UP000234474"/>
    </source>
</evidence>
<accession>A0A2I1C5B1</accession>
<name>A0A2I1C5B1_ASPN1</name>
<feature type="region of interest" description="Disordered" evidence="1">
    <location>
        <begin position="1"/>
        <end position="42"/>
    </location>
</feature>
<gene>
    <name evidence="2" type="ORF">P174DRAFT_504931</name>
</gene>
<dbReference type="EMBL" id="MSZS01000005">
    <property type="protein sequence ID" value="PKX92849.1"/>
    <property type="molecule type" value="Genomic_DNA"/>
</dbReference>
<dbReference type="STRING" id="1392255.A0A2I1C5B1"/>
<evidence type="ECO:0000313" key="2">
    <source>
        <dbReference type="EMBL" id="PKX92849.1"/>
    </source>
</evidence>
<keyword evidence="3" id="KW-1185">Reference proteome</keyword>
<dbReference type="OMA" id="QRETDYG"/>
<feature type="compositionally biased region" description="Basic residues" evidence="1">
    <location>
        <begin position="1"/>
        <end position="13"/>
    </location>
</feature>
<dbReference type="RefSeq" id="XP_024681444.1">
    <property type="nucleotide sequence ID" value="XM_024831238.1"/>
</dbReference>
<protein>
    <submittedName>
        <fullName evidence="2">Uncharacterized protein</fullName>
    </submittedName>
</protein>
<dbReference type="AlphaFoldDB" id="A0A2I1C5B1"/>
<dbReference type="OrthoDB" id="4492013at2759"/>
<reference evidence="3" key="1">
    <citation type="journal article" date="2018" name="Proc. Natl. Acad. Sci. U.S.A.">
        <title>Linking secondary metabolites to gene clusters through genome sequencing of six diverse Aspergillus species.</title>
        <authorList>
            <person name="Kaerboelling I."/>
            <person name="Vesth T.C."/>
            <person name="Frisvad J.C."/>
            <person name="Nybo J.L."/>
            <person name="Theobald S."/>
            <person name="Kuo A."/>
            <person name="Bowyer P."/>
            <person name="Matsuda Y."/>
            <person name="Mondo S."/>
            <person name="Lyhne E.K."/>
            <person name="Kogle M.E."/>
            <person name="Clum A."/>
            <person name="Lipzen A."/>
            <person name="Salamov A."/>
            <person name="Ngan C.Y."/>
            <person name="Daum C."/>
            <person name="Chiniquy J."/>
            <person name="Barry K."/>
            <person name="LaButti K."/>
            <person name="Haridas S."/>
            <person name="Simmons B.A."/>
            <person name="Magnuson J.K."/>
            <person name="Mortensen U.H."/>
            <person name="Larsen T.O."/>
            <person name="Grigoriev I.V."/>
            <person name="Baker S.E."/>
            <person name="Andersen M.R."/>
        </authorList>
    </citation>
    <scope>NUCLEOTIDE SEQUENCE [LARGE SCALE GENOMIC DNA]</scope>
    <source>
        <strain evidence="3">IBT 16806</strain>
    </source>
</reference>
<proteinExistence type="predicted"/>